<dbReference type="Proteomes" id="UP001183222">
    <property type="component" value="Unassembled WGS sequence"/>
</dbReference>
<feature type="domain" description="DUF559" evidence="1">
    <location>
        <begin position="225"/>
        <end position="288"/>
    </location>
</feature>
<evidence type="ECO:0000313" key="2">
    <source>
        <dbReference type="EMBL" id="MDT0274709.1"/>
    </source>
</evidence>
<dbReference type="Gene3D" id="3.40.960.10">
    <property type="entry name" value="VSR Endonuclease"/>
    <property type="match status" value="1"/>
</dbReference>
<dbReference type="RefSeq" id="WP_311343551.1">
    <property type="nucleotide sequence ID" value="NZ_JAVREI010000001.1"/>
</dbReference>
<gene>
    <name evidence="2" type="ORF">RM425_02220</name>
</gene>
<dbReference type="EMBL" id="JAVREI010000001">
    <property type="protein sequence ID" value="MDT0274709.1"/>
    <property type="molecule type" value="Genomic_DNA"/>
</dbReference>
<name>A0ABU2K3F5_9ACTN</name>
<dbReference type="SUPFAM" id="SSF52980">
    <property type="entry name" value="Restriction endonuclease-like"/>
    <property type="match status" value="1"/>
</dbReference>
<reference evidence="3" key="1">
    <citation type="submission" date="2023-07" db="EMBL/GenBank/DDBJ databases">
        <title>30 novel species of actinomycetes from the DSMZ collection.</title>
        <authorList>
            <person name="Nouioui I."/>
        </authorList>
    </citation>
    <scope>NUCLEOTIDE SEQUENCE [LARGE SCALE GENOMIC DNA]</scope>
    <source>
        <strain evidence="3">DSM 46792</strain>
    </source>
</reference>
<sequence>MPTPSVPSRVRHPTDRRTALAEGITGWQLRHREVARTSRDTYLPQASADVLRHRIDAVLLGAPPGAVLSHLTAAALWRLEVPLMDDDRRVHLTVPPDRRVRSRADRLVHVASVPPPETRRVAGLLVTSPSRTWIDLAPLLPPGALLAVTDQMLSRRFPADEFPVVVARSHGRRGVARARAVMAIGDPLSGSPMESVLRWLIHEAGLPRPVLQHVVRHDGRFLGQVDMAWPDRRVLVEFDGNVHRDRKVFVDDIRRQNGLVLAGWTVLRFTSADVLGRPRQVVAAIGAALGFS</sequence>
<dbReference type="InterPro" id="IPR011335">
    <property type="entry name" value="Restrct_endonuc-II-like"/>
</dbReference>
<evidence type="ECO:0000313" key="3">
    <source>
        <dbReference type="Proteomes" id="UP001183222"/>
    </source>
</evidence>
<accession>A0ABU2K3F5</accession>
<organism evidence="2 3">
    <name type="scientific">Blastococcus goldschmidtiae</name>
    <dbReference type="NCBI Taxonomy" id="3075546"/>
    <lineage>
        <taxon>Bacteria</taxon>
        <taxon>Bacillati</taxon>
        <taxon>Actinomycetota</taxon>
        <taxon>Actinomycetes</taxon>
        <taxon>Geodermatophilales</taxon>
        <taxon>Geodermatophilaceae</taxon>
        <taxon>Blastococcus</taxon>
    </lineage>
</organism>
<keyword evidence="3" id="KW-1185">Reference proteome</keyword>
<protein>
    <submittedName>
        <fullName evidence="2">DUF559 domain-containing protein</fullName>
    </submittedName>
</protein>
<dbReference type="InterPro" id="IPR007569">
    <property type="entry name" value="DUF559"/>
</dbReference>
<comment type="caution">
    <text evidence="2">The sequence shown here is derived from an EMBL/GenBank/DDBJ whole genome shotgun (WGS) entry which is preliminary data.</text>
</comment>
<dbReference type="Pfam" id="PF04480">
    <property type="entry name" value="DUF559"/>
    <property type="match status" value="1"/>
</dbReference>
<proteinExistence type="predicted"/>
<evidence type="ECO:0000259" key="1">
    <source>
        <dbReference type="Pfam" id="PF04480"/>
    </source>
</evidence>